<dbReference type="Proteomes" id="UP000007843">
    <property type="component" value="Chromosome"/>
</dbReference>
<dbReference type="EMBL" id="CP003218">
    <property type="protein sequence ID" value="AEX05923.1"/>
    <property type="molecule type" value="Genomic_DNA"/>
</dbReference>
<dbReference type="HOGENOM" id="CLU_134969_0_0_6"/>
<dbReference type="RefSeq" id="WP_014229447.1">
    <property type="nucleotide sequence ID" value="NC_016612.1"/>
</dbReference>
<dbReference type="AlphaFoldDB" id="A0A0H3HEK4"/>
<gene>
    <name evidence="1" type="ordered locus">KOX_21015</name>
</gene>
<proteinExistence type="predicted"/>
<protein>
    <submittedName>
        <fullName evidence="1">Uncharacterized protein</fullName>
    </submittedName>
</protein>
<accession>A0A0H3HEK4</accession>
<dbReference type="PATRIC" id="fig|1006551.4.peg.4209"/>
<dbReference type="KEGG" id="kox:KOX_21015"/>
<evidence type="ECO:0000313" key="1">
    <source>
        <dbReference type="EMBL" id="AEX05923.1"/>
    </source>
</evidence>
<evidence type="ECO:0000313" key="2">
    <source>
        <dbReference type="Proteomes" id="UP000007843"/>
    </source>
</evidence>
<name>A0A0H3HEK4_KLEM8</name>
<sequence>MLTIFSHNHFFKKAIRLKINDIKAVRKANLVDLCLTKYASSSCAQFHFLINSFEMKKNFVCFRVEGNIICLINKRRTAHIASIIARVTDGIPVGEDITLTEREFQYIFIMKFTVLAKDYPELLGISPKAYSSYKRRLIEKFGFNSFHALLALSNYLHAFSLLDKFTPD</sequence>
<reference evidence="1 2" key="1">
    <citation type="journal article" date="2012" name="J. Bacteriol.">
        <title>Complete genome sequence of Klebsiella oxytoca KCTC 1686, used in production of 2,3-butanediol.</title>
        <authorList>
            <person name="Shin S.H."/>
            <person name="Kim S."/>
            <person name="Kim J.Y."/>
            <person name="Lee S."/>
            <person name="Um Y."/>
            <person name="Oh M.K."/>
            <person name="Kim Y.R."/>
            <person name="Lee J."/>
            <person name="Yang K.S."/>
        </authorList>
    </citation>
    <scope>NUCLEOTIDE SEQUENCE [LARGE SCALE GENOMIC DNA]</scope>
    <source>
        <strain evidence="2">ATCC 8724 / DSM 4798 / JCM 20051 / NBRC 3318 / NRRL B-199 / KCTC 1686</strain>
    </source>
</reference>
<organism evidence="1 2">
    <name type="scientific">Klebsiella michiganensis (strain ATCC 8724 / DSM 4798 / JCM 20051 / NBRC 3318 / NRRL B-199 / KCTC 1686 / BUCSAV 143 / CCM 1901)</name>
    <dbReference type="NCBI Taxonomy" id="1006551"/>
    <lineage>
        <taxon>Bacteria</taxon>
        <taxon>Pseudomonadati</taxon>
        <taxon>Pseudomonadota</taxon>
        <taxon>Gammaproteobacteria</taxon>
        <taxon>Enterobacterales</taxon>
        <taxon>Enterobacteriaceae</taxon>
        <taxon>Klebsiella/Raoultella group</taxon>
        <taxon>Klebsiella</taxon>
    </lineage>
</organism>